<dbReference type="InterPro" id="IPR001594">
    <property type="entry name" value="Palmitoyltrfase_DHHC"/>
</dbReference>
<dbReference type="InterPro" id="IPR039859">
    <property type="entry name" value="PFA4/ZDH16/20/ERF2-like"/>
</dbReference>
<gene>
    <name evidence="12" type="ORF">CHC_T00005334001</name>
</gene>
<sequence>MGNYTKKEENSSHVKLLALTFNWPVAVGLLALSLRQPPSRIAFAGLRTIPPAPLPPFRPPTPTAHLFRPSPHSRTPPQPFSLRIRLCPLFNPSQLSKFPPIIIPFLPHSRAPLPSSSSSLSSLRSPWQWSQRRCNMGARPTRYAPAAVTAGRSRVWCRGLCMTGPDYRGTILTLILAVAIFSAESAVSFPWLLSNRTLVGVILLVALIVSFIITVVAAYLASTTDPGIIPRANTVPPSFAAFPTVRERRLIFRGRPITVKFCDTCRVWRPPRTSHCATCNNCVRRFDHHCPWLGNDVGLRNYRSYFTFVSVGTVAATIAIATSVLTIHWSTANFRQQFPDDSYASSLRRALSGPIAVNLAIVLLSTLALLFTGGLTGFHLYLMANNVTTAESFKKRNRNAAHPEDDLRGCWSVLYLQCTRRQASAVTDGFLGPAYPEEDEILALVDAQVEEERVAQMEVGRPGIIVSPPQVAQI</sequence>
<keyword evidence="5 10" id="KW-0472">Membrane</keyword>
<comment type="similarity">
    <text evidence="10">Belongs to the DHHC palmitoyltransferase family.</text>
</comment>
<comment type="domain">
    <text evidence="10">The DHHC domain is required for palmitoyltransferase activity.</text>
</comment>
<feature type="transmembrane region" description="Helical" evidence="10">
    <location>
        <begin position="355"/>
        <end position="382"/>
    </location>
</feature>
<evidence type="ECO:0000313" key="12">
    <source>
        <dbReference type="EMBL" id="CDF37110.1"/>
    </source>
</evidence>
<evidence type="ECO:0000256" key="9">
    <source>
        <dbReference type="ARBA" id="ARBA00048048"/>
    </source>
</evidence>
<dbReference type="GO" id="GO:0005794">
    <property type="term" value="C:Golgi apparatus"/>
    <property type="evidence" value="ECO:0007669"/>
    <property type="project" value="TreeGrafter"/>
</dbReference>
<evidence type="ECO:0000256" key="8">
    <source>
        <dbReference type="ARBA" id="ARBA00023315"/>
    </source>
</evidence>
<feature type="transmembrane region" description="Helical" evidence="10">
    <location>
        <begin position="305"/>
        <end position="329"/>
    </location>
</feature>
<dbReference type="GeneID" id="17324646"/>
<keyword evidence="7" id="KW-0449">Lipoprotein</keyword>
<keyword evidence="13" id="KW-1185">Reference proteome</keyword>
<dbReference type="GO" id="GO:0006612">
    <property type="term" value="P:protein targeting to membrane"/>
    <property type="evidence" value="ECO:0007669"/>
    <property type="project" value="TreeGrafter"/>
</dbReference>
<evidence type="ECO:0000256" key="6">
    <source>
        <dbReference type="ARBA" id="ARBA00023139"/>
    </source>
</evidence>
<evidence type="ECO:0000256" key="5">
    <source>
        <dbReference type="ARBA" id="ARBA00023136"/>
    </source>
</evidence>
<evidence type="ECO:0000256" key="2">
    <source>
        <dbReference type="ARBA" id="ARBA00022679"/>
    </source>
</evidence>
<comment type="subcellular location">
    <subcellularLocation>
        <location evidence="1">Endomembrane system</location>
        <topology evidence="1">Multi-pass membrane protein</topology>
    </subcellularLocation>
</comment>
<dbReference type="AlphaFoldDB" id="R7QI71"/>
<evidence type="ECO:0000313" key="13">
    <source>
        <dbReference type="Proteomes" id="UP000012073"/>
    </source>
</evidence>
<name>R7QI71_CHOCR</name>
<feature type="transmembrane region" description="Helical" evidence="10">
    <location>
        <begin position="198"/>
        <end position="221"/>
    </location>
</feature>
<dbReference type="EMBL" id="HG001816">
    <property type="protein sequence ID" value="CDF37110.1"/>
    <property type="molecule type" value="Genomic_DNA"/>
</dbReference>
<evidence type="ECO:0000256" key="4">
    <source>
        <dbReference type="ARBA" id="ARBA00022989"/>
    </source>
</evidence>
<dbReference type="OrthoDB" id="4096362at2759"/>
<dbReference type="STRING" id="2769.R7QI71"/>
<dbReference type="Proteomes" id="UP000012073">
    <property type="component" value="Unassembled WGS sequence"/>
</dbReference>
<accession>R7QI71</accession>
<feature type="domain" description="Palmitoyltransferase DHHC" evidence="11">
    <location>
        <begin position="260"/>
        <end position="395"/>
    </location>
</feature>
<keyword evidence="3 10" id="KW-0812">Transmembrane</keyword>
<comment type="catalytic activity">
    <reaction evidence="9 10">
        <text>L-cysteinyl-[protein] + hexadecanoyl-CoA = S-hexadecanoyl-L-cysteinyl-[protein] + CoA</text>
        <dbReference type="Rhea" id="RHEA:36683"/>
        <dbReference type="Rhea" id="RHEA-COMP:10131"/>
        <dbReference type="Rhea" id="RHEA-COMP:11032"/>
        <dbReference type="ChEBI" id="CHEBI:29950"/>
        <dbReference type="ChEBI" id="CHEBI:57287"/>
        <dbReference type="ChEBI" id="CHEBI:57379"/>
        <dbReference type="ChEBI" id="CHEBI:74151"/>
        <dbReference type="EC" id="2.3.1.225"/>
    </reaction>
</comment>
<reference evidence="13" key="1">
    <citation type="journal article" date="2013" name="Proc. Natl. Acad. Sci. U.S.A.">
        <title>Genome structure and metabolic features in the red seaweed Chondrus crispus shed light on evolution of the Archaeplastida.</title>
        <authorList>
            <person name="Collen J."/>
            <person name="Porcel B."/>
            <person name="Carre W."/>
            <person name="Ball S.G."/>
            <person name="Chaparro C."/>
            <person name="Tonon T."/>
            <person name="Barbeyron T."/>
            <person name="Michel G."/>
            <person name="Noel B."/>
            <person name="Valentin K."/>
            <person name="Elias M."/>
            <person name="Artiguenave F."/>
            <person name="Arun A."/>
            <person name="Aury J.M."/>
            <person name="Barbosa-Neto J.F."/>
            <person name="Bothwell J.H."/>
            <person name="Bouget F.Y."/>
            <person name="Brillet L."/>
            <person name="Cabello-Hurtado F."/>
            <person name="Capella-Gutierrez S."/>
            <person name="Charrier B."/>
            <person name="Cladiere L."/>
            <person name="Cock J.M."/>
            <person name="Coelho S.M."/>
            <person name="Colleoni C."/>
            <person name="Czjzek M."/>
            <person name="Da Silva C."/>
            <person name="Delage L."/>
            <person name="Denoeud F."/>
            <person name="Deschamps P."/>
            <person name="Dittami S.M."/>
            <person name="Gabaldon T."/>
            <person name="Gachon C.M."/>
            <person name="Groisillier A."/>
            <person name="Herve C."/>
            <person name="Jabbari K."/>
            <person name="Katinka M."/>
            <person name="Kloareg B."/>
            <person name="Kowalczyk N."/>
            <person name="Labadie K."/>
            <person name="Leblanc C."/>
            <person name="Lopez P.J."/>
            <person name="McLachlan D.H."/>
            <person name="Meslet-Cladiere L."/>
            <person name="Moustafa A."/>
            <person name="Nehr Z."/>
            <person name="Nyvall Collen P."/>
            <person name="Panaud O."/>
            <person name="Partensky F."/>
            <person name="Poulain J."/>
            <person name="Rensing S.A."/>
            <person name="Rousvoal S."/>
            <person name="Samson G."/>
            <person name="Symeonidi A."/>
            <person name="Weissenbach J."/>
            <person name="Zambounis A."/>
            <person name="Wincker P."/>
            <person name="Boyen C."/>
        </authorList>
    </citation>
    <scope>NUCLEOTIDE SEQUENCE [LARGE SCALE GENOMIC DNA]</scope>
    <source>
        <strain evidence="13">cv. Stackhouse</strain>
    </source>
</reference>
<dbReference type="PANTHER" id="PTHR22883:SF43">
    <property type="entry name" value="PALMITOYLTRANSFERASE APP"/>
    <property type="match status" value="1"/>
</dbReference>
<keyword evidence="4 10" id="KW-1133">Transmembrane helix</keyword>
<proteinExistence type="inferred from homology"/>
<dbReference type="PhylomeDB" id="R7QI71"/>
<organism evidence="12 13">
    <name type="scientific">Chondrus crispus</name>
    <name type="common">Carrageen Irish moss</name>
    <name type="synonym">Polymorpha crispa</name>
    <dbReference type="NCBI Taxonomy" id="2769"/>
    <lineage>
        <taxon>Eukaryota</taxon>
        <taxon>Rhodophyta</taxon>
        <taxon>Florideophyceae</taxon>
        <taxon>Rhodymeniophycidae</taxon>
        <taxon>Gigartinales</taxon>
        <taxon>Gigartinaceae</taxon>
        <taxon>Chondrus</taxon>
    </lineage>
</organism>
<evidence type="ECO:0000256" key="3">
    <source>
        <dbReference type="ARBA" id="ARBA00022692"/>
    </source>
</evidence>
<dbReference type="GO" id="GO:0019706">
    <property type="term" value="F:protein-cysteine S-palmitoyltransferase activity"/>
    <property type="evidence" value="ECO:0007669"/>
    <property type="project" value="UniProtKB-EC"/>
</dbReference>
<evidence type="ECO:0000256" key="10">
    <source>
        <dbReference type="RuleBase" id="RU079119"/>
    </source>
</evidence>
<dbReference type="PROSITE" id="PS50216">
    <property type="entry name" value="DHHC"/>
    <property type="match status" value="1"/>
</dbReference>
<dbReference type="EC" id="2.3.1.225" evidence="10"/>
<evidence type="ECO:0000256" key="1">
    <source>
        <dbReference type="ARBA" id="ARBA00004127"/>
    </source>
</evidence>
<dbReference type="Pfam" id="PF01529">
    <property type="entry name" value="DHHC"/>
    <property type="match status" value="1"/>
</dbReference>
<evidence type="ECO:0000259" key="11">
    <source>
        <dbReference type="Pfam" id="PF01529"/>
    </source>
</evidence>
<dbReference type="GO" id="GO:0005783">
    <property type="term" value="C:endoplasmic reticulum"/>
    <property type="evidence" value="ECO:0007669"/>
    <property type="project" value="TreeGrafter"/>
</dbReference>
<feature type="transmembrane region" description="Helical" evidence="10">
    <location>
        <begin position="171"/>
        <end position="192"/>
    </location>
</feature>
<dbReference type="PANTHER" id="PTHR22883">
    <property type="entry name" value="ZINC FINGER DHHC DOMAIN CONTAINING PROTEIN"/>
    <property type="match status" value="1"/>
</dbReference>
<dbReference type="OMA" id="WSTANFR"/>
<dbReference type="RefSeq" id="XP_005716929.1">
    <property type="nucleotide sequence ID" value="XM_005716872.1"/>
</dbReference>
<keyword evidence="8 10" id="KW-0012">Acyltransferase</keyword>
<dbReference type="Gramene" id="CDF37110">
    <property type="protein sequence ID" value="CDF37110"/>
    <property type="gene ID" value="CHC_T00005334001"/>
</dbReference>
<protein>
    <recommendedName>
        <fullName evidence="10">Palmitoyltransferase</fullName>
        <ecNumber evidence="10">2.3.1.225</ecNumber>
    </recommendedName>
</protein>
<keyword evidence="6" id="KW-0564">Palmitate</keyword>
<dbReference type="KEGG" id="ccp:CHC_T00005334001"/>
<evidence type="ECO:0000256" key="7">
    <source>
        <dbReference type="ARBA" id="ARBA00023288"/>
    </source>
</evidence>
<keyword evidence="2 10" id="KW-0808">Transferase</keyword>